<comment type="caution">
    <text evidence="2">The sequence shown here is derived from an EMBL/GenBank/DDBJ whole genome shotgun (WGS) entry which is preliminary data.</text>
</comment>
<name>A0A098PZ39_9XANT</name>
<evidence type="ECO:0000313" key="2">
    <source>
        <dbReference type="EMBL" id="KGE52046.1"/>
    </source>
</evidence>
<dbReference type="Proteomes" id="UP000028012">
    <property type="component" value="Unassembled WGS sequence"/>
</dbReference>
<proteinExistence type="predicted"/>
<keyword evidence="1" id="KW-1133">Transmembrane helix</keyword>
<feature type="transmembrane region" description="Helical" evidence="1">
    <location>
        <begin position="20"/>
        <end position="39"/>
    </location>
</feature>
<feature type="transmembrane region" description="Helical" evidence="1">
    <location>
        <begin position="51"/>
        <end position="73"/>
    </location>
</feature>
<keyword evidence="1" id="KW-0472">Membrane</keyword>
<gene>
    <name evidence="2" type="ORF">GW15_0210820</name>
</gene>
<evidence type="ECO:0000313" key="3">
    <source>
        <dbReference type="Proteomes" id="UP000028012"/>
    </source>
</evidence>
<evidence type="ECO:0000256" key="1">
    <source>
        <dbReference type="SAM" id="Phobius"/>
    </source>
</evidence>
<keyword evidence="1" id="KW-0812">Transmembrane</keyword>
<sequence>MTQVPKPKLAADQLSTKRTVLFWLLFSVVGLVYGWPFAAPSVLSILQYRTTWALFTATMLVCAMAVDGHLWMLRNPGKTQADYYRRKHWWLHALDWEFRSGKAKREGQQ</sequence>
<reference evidence="2 3" key="1">
    <citation type="submission" date="2014-09" db="EMBL/GenBank/DDBJ databases">
        <title>A draft genome sequence for Xanthomonas axonopodis pv. vasculorum NCPPB 900.</title>
        <authorList>
            <person name="Harrison J."/>
            <person name="Studholme D.J."/>
        </authorList>
    </citation>
    <scope>NUCLEOTIDE SEQUENCE [LARGE SCALE GENOMIC DNA]</scope>
    <source>
        <strain evidence="2 3">NCPPB 900</strain>
    </source>
</reference>
<dbReference type="HOGENOM" id="CLU_2120161_0_0_6"/>
<accession>A0A098PZ39</accession>
<organism evidence="2 3">
    <name type="scientific">Xanthomonas axonopodis pv. vasculorum</name>
    <dbReference type="NCBI Taxonomy" id="325777"/>
    <lineage>
        <taxon>Bacteria</taxon>
        <taxon>Pseudomonadati</taxon>
        <taxon>Pseudomonadota</taxon>
        <taxon>Gammaproteobacteria</taxon>
        <taxon>Lysobacterales</taxon>
        <taxon>Lysobacteraceae</taxon>
        <taxon>Xanthomonas</taxon>
    </lineage>
</organism>
<protein>
    <submittedName>
        <fullName evidence="2">Uncharacterized protein</fullName>
    </submittedName>
</protein>
<dbReference type="EMBL" id="JPHD02000076">
    <property type="protein sequence ID" value="KGE52046.1"/>
    <property type="molecule type" value="Genomic_DNA"/>
</dbReference>
<dbReference type="AlphaFoldDB" id="A0A098PZ39"/>